<feature type="chain" id="PRO_5022728036" evidence="1">
    <location>
        <begin position="25"/>
        <end position="680"/>
    </location>
</feature>
<dbReference type="InterPro" id="IPR011047">
    <property type="entry name" value="Quinoprotein_ADH-like_sf"/>
</dbReference>
<comment type="caution">
    <text evidence="3">The sequence shown here is derived from an EMBL/GenBank/DDBJ whole genome shotgun (WGS) entry which is preliminary data.</text>
</comment>
<dbReference type="RefSeq" id="WP_165441820.1">
    <property type="nucleotide sequence ID" value="NZ_SJPG01000001.1"/>
</dbReference>
<feature type="domain" description="Pyrrolo-quinoline quinone repeat" evidence="2">
    <location>
        <begin position="317"/>
        <end position="464"/>
    </location>
</feature>
<dbReference type="InterPro" id="IPR018391">
    <property type="entry name" value="PQQ_b-propeller_rpt"/>
</dbReference>
<accession>A0A5C5XKC6</accession>
<gene>
    <name evidence="3" type="ORF">Pan54_35690</name>
</gene>
<dbReference type="InterPro" id="IPR015943">
    <property type="entry name" value="WD40/YVTN_repeat-like_dom_sf"/>
</dbReference>
<dbReference type="Gene3D" id="2.40.10.480">
    <property type="match status" value="1"/>
</dbReference>
<dbReference type="Pfam" id="PF13360">
    <property type="entry name" value="PQQ_2"/>
    <property type="match status" value="1"/>
</dbReference>
<evidence type="ECO:0000259" key="2">
    <source>
        <dbReference type="Pfam" id="PF13360"/>
    </source>
</evidence>
<sequence length="680" mass="74164" precursor="true">MKFLSTASVVLCLTCLFFTSPVIAAERPITMVVMDPLAAPLSCPCVEGYAQRKYEVLGDYLAERLGRPVQVLFSESLVLAKSENKIQTVDIVIGKDSVVRFDASKIQQPVNAIARLTGKDGLTTQYGMILVRHDDSAQKISDLNGYRIFFGPAAADEKHKAALELFKKQGVTISEKLEISEACSDGACQVVDLGAGKAAAVISSYAAPLLEGCGTIKKGDLRVIAQTEPVPFVTAFVSKSMDAETSEKIEQAILESAQKPEILLALETLFGFVKIEQTEQVKIKLVNSAWPQWRGPERNGLCDWLSVPPDTGLPLKWEVPLQGEPNAGVAVADGRVFVADRDFLNQFDRFVCLNADSGELLWQMVVPAIGDLDYGNSSRSTPLVQNDSVWFQSAYGNVYCCRVKDGQLMWQSNVISQYGAGRELVWGLCSSPLLSNGKLILNPGGPKSSLVALNAQTGELRWSTPGNDYGYGSFIAARIGSKNVVIGHDKTTLGAWDVATGNRLWSVTPEESEDFNVPTPLIDGNHVIVATENNGCRVYKMQDSENDPPKLIGHQPLLNPETSTPLLVKGMLYGVSEGMLYCLKVPSLEIVWKKTANAFHSHASLMSDGERIYLVADGELFVFKAASDRYQELGHQELYGPGTPIYSHPAVYKNHLFTIGKNQLRCFDLTGAAASNNARR</sequence>
<proteinExistence type="predicted"/>
<reference evidence="3 4" key="1">
    <citation type="submission" date="2019-02" db="EMBL/GenBank/DDBJ databases">
        <title>Deep-cultivation of Planctomycetes and their phenomic and genomic characterization uncovers novel biology.</title>
        <authorList>
            <person name="Wiegand S."/>
            <person name="Jogler M."/>
            <person name="Boedeker C."/>
            <person name="Pinto D."/>
            <person name="Vollmers J."/>
            <person name="Rivas-Marin E."/>
            <person name="Kohn T."/>
            <person name="Peeters S.H."/>
            <person name="Heuer A."/>
            <person name="Rast P."/>
            <person name="Oberbeckmann S."/>
            <person name="Bunk B."/>
            <person name="Jeske O."/>
            <person name="Meyerdierks A."/>
            <person name="Storesund J.E."/>
            <person name="Kallscheuer N."/>
            <person name="Luecker S."/>
            <person name="Lage O.M."/>
            <person name="Pohl T."/>
            <person name="Merkel B.J."/>
            <person name="Hornburger P."/>
            <person name="Mueller R.-W."/>
            <person name="Bruemmer F."/>
            <person name="Labrenz M."/>
            <person name="Spormann A.M."/>
            <person name="Op Den Camp H."/>
            <person name="Overmann J."/>
            <person name="Amann R."/>
            <person name="Jetten M.S.M."/>
            <person name="Mascher T."/>
            <person name="Medema M.H."/>
            <person name="Devos D.P."/>
            <person name="Kaster A.-K."/>
            <person name="Ovreas L."/>
            <person name="Rohde M."/>
            <person name="Galperin M.Y."/>
            <person name="Jogler C."/>
        </authorList>
    </citation>
    <scope>NUCLEOTIDE SEQUENCE [LARGE SCALE GENOMIC DNA]</scope>
    <source>
        <strain evidence="3 4">Pan54</strain>
    </source>
</reference>
<dbReference type="SUPFAM" id="SSF50998">
    <property type="entry name" value="Quinoprotein alcohol dehydrogenase-like"/>
    <property type="match status" value="1"/>
</dbReference>
<dbReference type="EMBL" id="SJPG01000001">
    <property type="protein sequence ID" value="TWT62823.1"/>
    <property type="molecule type" value="Genomic_DNA"/>
</dbReference>
<organism evidence="3 4">
    <name type="scientific">Rubinisphaera italica</name>
    <dbReference type="NCBI Taxonomy" id="2527969"/>
    <lineage>
        <taxon>Bacteria</taxon>
        <taxon>Pseudomonadati</taxon>
        <taxon>Planctomycetota</taxon>
        <taxon>Planctomycetia</taxon>
        <taxon>Planctomycetales</taxon>
        <taxon>Planctomycetaceae</taxon>
        <taxon>Rubinisphaera</taxon>
    </lineage>
</organism>
<dbReference type="Proteomes" id="UP000316095">
    <property type="component" value="Unassembled WGS sequence"/>
</dbReference>
<dbReference type="Gene3D" id="2.130.10.10">
    <property type="entry name" value="YVTN repeat-like/Quinoprotein amine dehydrogenase"/>
    <property type="match status" value="1"/>
</dbReference>
<dbReference type="InterPro" id="IPR002372">
    <property type="entry name" value="PQQ_rpt_dom"/>
</dbReference>
<dbReference type="Pfam" id="PF12974">
    <property type="entry name" value="Phosphonate-bd"/>
    <property type="match status" value="1"/>
</dbReference>
<dbReference type="SUPFAM" id="SSF53850">
    <property type="entry name" value="Periplasmic binding protein-like II"/>
    <property type="match status" value="1"/>
</dbReference>
<keyword evidence="1" id="KW-0732">Signal</keyword>
<evidence type="ECO:0000313" key="3">
    <source>
        <dbReference type="EMBL" id="TWT62823.1"/>
    </source>
</evidence>
<name>A0A5C5XKC6_9PLAN</name>
<feature type="signal peptide" evidence="1">
    <location>
        <begin position="1"/>
        <end position="24"/>
    </location>
</feature>
<dbReference type="AlphaFoldDB" id="A0A5C5XKC6"/>
<dbReference type="Gene3D" id="3.40.190.10">
    <property type="entry name" value="Periplasmic binding protein-like II"/>
    <property type="match status" value="2"/>
</dbReference>
<dbReference type="PANTHER" id="PTHR34512">
    <property type="entry name" value="CELL SURFACE PROTEIN"/>
    <property type="match status" value="1"/>
</dbReference>
<dbReference type="SMART" id="SM00564">
    <property type="entry name" value="PQQ"/>
    <property type="match status" value="3"/>
</dbReference>
<dbReference type="PANTHER" id="PTHR34512:SF30">
    <property type="entry name" value="OUTER MEMBRANE PROTEIN ASSEMBLY FACTOR BAMB"/>
    <property type="match status" value="1"/>
</dbReference>
<evidence type="ECO:0000313" key="4">
    <source>
        <dbReference type="Proteomes" id="UP000316095"/>
    </source>
</evidence>
<evidence type="ECO:0000256" key="1">
    <source>
        <dbReference type="SAM" id="SignalP"/>
    </source>
</evidence>
<protein>
    <submittedName>
        <fullName evidence="3">Outer membrane biogenesis protein BamB</fullName>
    </submittedName>
</protein>
<keyword evidence="4" id="KW-1185">Reference proteome</keyword>